<reference evidence="2 3" key="1">
    <citation type="submission" date="2015-10" db="EMBL/GenBank/DDBJ databases">
        <title>Genome analyses suggest a sexual origin of heterokaryosis in a supposedly ancient asexual fungus.</title>
        <authorList>
            <person name="Ropars J."/>
            <person name="Sedzielewska K."/>
            <person name="Noel J."/>
            <person name="Charron P."/>
            <person name="Farinelli L."/>
            <person name="Marton T."/>
            <person name="Kruger M."/>
            <person name="Pelin A."/>
            <person name="Brachmann A."/>
            <person name="Corradi N."/>
        </authorList>
    </citation>
    <scope>NUCLEOTIDE SEQUENCE [LARGE SCALE GENOMIC DNA]</scope>
    <source>
        <strain evidence="2 3">A4</strain>
    </source>
</reference>
<accession>A0A2I1HIJ9</accession>
<dbReference type="AlphaFoldDB" id="A0A2I1HIJ9"/>
<comment type="caution">
    <text evidence="2">The sequence shown here is derived from an EMBL/GenBank/DDBJ whole genome shotgun (WGS) entry which is preliminary data.</text>
</comment>
<dbReference type="VEuPathDB" id="FungiDB:RhiirA1_473932"/>
<name>A0A2I1HIJ9_9GLOM</name>
<keyword evidence="3" id="KW-1185">Reference proteome</keyword>
<dbReference type="EMBL" id="LLXI01003129">
    <property type="protein sequence ID" value="PKY58691.1"/>
    <property type="molecule type" value="Genomic_DNA"/>
</dbReference>
<evidence type="ECO:0000256" key="1">
    <source>
        <dbReference type="SAM" id="MobiDB-lite"/>
    </source>
</evidence>
<proteinExistence type="predicted"/>
<feature type="compositionally biased region" description="Basic and acidic residues" evidence="1">
    <location>
        <begin position="228"/>
        <end position="241"/>
    </location>
</feature>
<organism evidence="2 3">
    <name type="scientific">Rhizophagus irregularis</name>
    <dbReference type="NCBI Taxonomy" id="588596"/>
    <lineage>
        <taxon>Eukaryota</taxon>
        <taxon>Fungi</taxon>
        <taxon>Fungi incertae sedis</taxon>
        <taxon>Mucoromycota</taxon>
        <taxon>Glomeromycotina</taxon>
        <taxon>Glomeromycetes</taxon>
        <taxon>Glomerales</taxon>
        <taxon>Glomeraceae</taxon>
        <taxon>Rhizophagus</taxon>
    </lineage>
</organism>
<evidence type="ECO:0000313" key="2">
    <source>
        <dbReference type="EMBL" id="PKY58691.1"/>
    </source>
</evidence>
<dbReference type="Proteomes" id="UP000234323">
    <property type="component" value="Unassembled WGS sequence"/>
</dbReference>
<feature type="compositionally biased region" description="Polar residues" evidence="1">
    <location>
        <begin position="242"/>
        <end position="251"/>
    </location>
</feature>
<evidence type="ECO:0000313" key="3">
    <source>
        <dbReference type="Proteomes" id="UP000234323"/>
    </source>
</evidence>
<protein>
    <submittedName>
        <fullName evidence="2">Uncharacterized protein</fullName>
    </submittedName>
</protein>
<sequence length="442" mass="53568">MEWYHDWNVEYINHKEEHDLGALELSECLACEICHPIEREVPTVFKKFWDALFKFEDTILIYNDVTLKGLLNLLSMDNREREDTIHKGKCRDIMDRITESIRYRQQPKMKEKGLRIIIVVILMEHGYILEDWDVENRFQKFWEWYDTILEYDMRVGHILPEAMVEFRKFLYMEESIAEVDKHVMFNFVASIGYKNIPYRSRPGEEHRQMWNRYGRKIKQRFIDTRQFTKEPEDSESDDAKNSPKSYELGNSSDDKEVYEIKREDNIEWTLSKLKVKIEEMGGRYTDKNIQRMWDLRIRIELIVTEDFLGIFFELMGLSDEKLKDEINEWLIKETLTCKDCGNKKLPDMMEDPQQCKKCELKETLELKDDLEKLGYELDISEIRRIKEFRVSNSVMLTMEFMEKYFQEIELDNKELRIKLYEWVNENTTFCNECGIRWINNKF</sequence>
<feature type="region of interest" description="Disordered" evidence="1">
    <location>
        <begin position="228"/>
        <end position="251"/>
    </location>
</feature>
<gene>
    <name evidence="2" type="ORF">RhiirA4_480811</name>
</gene>